<dbReference type="Proteomes" id="UP001149813">
    <property type="component" value="Unassembled WGS sequence"/>
</dbReference>
<dbReference type="SUPFAM" id="SSF103657">
    <property type="entry name" value="BAR/IMD domain-like"/>
    <property type="match status" value="1"/>
</dbReference>
<dbReference type="EMBL" id="JANBOJ010000042">
    <property type="protein sequence ID" value="KAJ1724085.1"/>
    <property type="molecule type" value="Genomic_DNA"/>
</dbReference>
<organism evidence="2 3">
    <name type="scientific">Coemansia erecta</name>
    <dbReference type="NCBI Taxonomy" id="147472"/>
    <lineage>
        <taxon>Eukaryota</taxon>
        <taxon>Fungi</taxon>
        <taxon>Fungi incertae sedis</taxon>
        <taxon>Zoopagomycota</taxon>
        <taxon>Kickxellomycotina</taxon>
        <taxon>Kickxellomycetes</taxon>
        <taxon>Kickxellales</taxon>
        <taxon>Kickxellaceae</taxon>
        <taxon>Coemansia</taxon>
    </lineage>
</organism>
<name>A0A9W7Y3M8_9FUNG</name>
<comment type="caution">
    <text evidence="2">The sequence shown here is derived from an EMBL/GenBank/DDBJ whole genome shotgun (WGS) entry which is preliminary data.</text>
</comment>
<sequence length="291" mass="31632">MDSFSKFTQSVSSNWTPFADKVGRSLTQYKQLASEKLTSTATVTPLPPDYLSLEQRFLAIHQAHQSLGKLAQKTYLPPHTAYDMQRLQKQFSTLTTKISQQGSTSHAQAEASLEAAENTTYEHLLGRAALDVSEDVGLEEPLGAGLFKFASIEEKVGDARVVLGRAVDRGFVQPLDDMGKGGVALAMSARKQVAAARLELDAAKSAMLAATKNVDEARQQVEAAEDRFVTAIEEATRLMEALVASPETLRHLAELVSAQLAFHKECAALLGDLAPELDEILTTQEALYRAK</sequence>
<keyword evidence="3" id="KW-1185">Reference proteome</keyword>
<reference evidence="2" key="1">
    <citation type="submission" date="2022-07" db="EMBL/GenBank/DDBJ databases">
        <title>Phylogenomic reconstructions and comparative analyses of Kickxellomycotina fungi.</title>
        <authorList>
            <person name="Reynolds N.K."/>
            <person name="Stajich J.E."/>
            <person name="Barry K."/>
            <person name="Grigoriev I.V."/>
            <person name="Crous P."/>
            <person name="Smith M.E."/>
        </authorList>
    </citation>
    <scope>NUCLEOTIDE SEQUENCE</scope>
    <source>
        <strain evidence="2">NBRC 32514</strain>
    </source>
</reference>
<evidence type="ECO:0000256" key="1">
    <source>
        <dbReference type="SAM" id="Coils"/>
    </source>
</evidence>
<feature type="coiled-coil region" evidence="1">
    <location>
        <begin position="186"/>
        <end position="234"/>
    </location>
</feature>
<dbReference type="AlphaFoldDB" id="A0A9W7Y3M8"/>
<dbReference type="InterPro" id="IPR018859">
    <property type="entry name" value="BAR_dom-cont"/>
</dbReference>
<gene>
    <name evidence="2" type="primary">GVP36</name>
    <name evidence="2" type="ORF">LPJ53_001606</name>
</gene>
<evidence type="ECO:0000313" key="3">
    <source>
        <dbReference type="Proteomes" id="UP001149813"/>
    </source>
</evidence>
<proteinExistence type="predicted"/>
<dbReference type="Gene3D" id="1.20.1270.60">
    <property type="entry name" value="Arfaptin homology (AH) domain/BAR domain"/>
    <property type="match status" value="1"/>
</dbReference>
<protein>
    <submittedName>
        <fullName evidence="2">BAR domain-containing protein</fullName>
    </submittedName>
</protein>
<accession>A0A9W7Y3M8</accession>
<evidence type="ECO:0000313" key="2">
    <source>
        <dbReference type="EMBL" id="KAJ1724085.1"/>
    </source>
</evidence>
<dbReference type="Pfam" id="PF10455">
    <property type="entry name" value="BAR_2"/>
    <property type="match status" value="1"/>
</dbReference>
<dbReference type="OrthoDB" id="5549748at2759"/>
<keyword evidence="1" id="KW-0175">Coiled coil</keyword>
<dbReference type="InterPro" id="IPR027267">
    <property type="entry name" value="AH/BAR_dom_sf"/>
</dbReference>